<proteinExistence type="predicted"/>
<sequence length="306" mass="33409">MSTPVAYEDFANEEDEWHILLNSPSNVPYTDIPASVNAFPILARCASKAKAELLLAMVQRAFNELGTPDQESLDFIHCIESNEALAKCTDKMYAVYGRGIGFITFSFARDIKPMFVEGNPAKYHCRFRRVENLGQAVVYLLMKGNMEQLRRMGFDWVKTTAHEKEAAAVGDGLVVSLTSRATPSITNDASISVTAVESATRVPLPAPEVLAALPAKSPSTTSIESIILPSGRRKPRCRKCHLYIEGHTEGRCLEALADQTALVTDQFQRLNVERSAIETRSVAVPAVTHSAAASGSAPSRPSARRN</sequence>
<dbReference type="OrthoDB" id="3043484at2759"/>
<dbReference type="RefSeq" id="XP_040760708.1">
    <property type="nucleotide sequence ID" value="XM_040913100.1"/>
</dbReference>
<dbReference type="EMBL" id="KV427648">
    <property type="protein sequence ID" value="KZT02968.1"/>
    <property type="molecule type" value="Genomic_DNA"/>
</dbReference>
<dbReference type="GeneID" id="63830128"/>
<evidence type="ECO:0000313" key="2">
    <source>
        <dbReference type="Proteomes" id="UP000076871"/>
    </source>
</evidence>
<organism evidence="1 2">
    <name type="scientific">Laetiporus sulphureus 93-53</name>
    <dbReference type="NCBI Taxonomy" id="1314785"/>
    <lineage>
        <taxon>Eukaryota</taxon>
        <taxon>Fungi</taxon>
        <taxon>Dikarya</taxon>
        <taxon>Basidiomycota</taxon>
        <taxon>Agaricomycotina</taxon>
        <taxon>Agaricomycetes</taxon>
        <taxon>Polyporales</taxon>
        <taxon>Laetiporus</taxon>
    </lineage>
</organism>
<protein>
    <submittedName>
        <fullName evidence="1">Uncharacterized protein</fullName>
    </submittedName>
</protein>
<accession>A0A165CKB5</accession>
<dbReference type="InParanoid" id="A0A165CKB5"/>
<keyword evidence="2" id="KW-1185">Reference proteome</keyword>
<reference evidence="1 2" key="1">
    <citation type="journal article" date="2016" name="Mol. Biol. Evol.">
        <title>Comparative Genomics of Early-Diverging Mushroom-Forming Fungi Provides Insights into the Origins of Lignocellulose Decay Capabilities.</title>
        <authorList>
            <person name="Nagy L.G."/>
            <person name="Riley R."/>
            <person name="Tritt A."/>
            <person name="Adam C."/>
            <person name="Daum C."/>
            <person name="Floudas D."/>
            <person name="Sun H."/>
            <person name="Yadav J.S."/>
            <person name="Pangilinan J."/>
            <person name="Larsson K.H."/>
            <person name="Matsuura K."/>
            <person name="Barry K."/>
            <person name="Labutti K."/>
            <person name="Kuo R."/>
            <person name="Ohm R.A."/>
            <person name="Bhattacharya S.S."/>
            <person name="Shirouzu T."/>
            <person name="Yoshinaga Y."/>
            <person name="Martin F.M."/>
            <person name="Grigoriev I.V."/>
            <person name="Hibbett D.S."/>
        </authorList>
    </citation>
    <scope>NUCLEOTIDE SEQUENCE [LARGE SCALE GENOMIC DNA]</scope>
    <source>
        <strain evidence="1 2">93-53</strain>
    </source>
</reference>
<gene>
    <name evidence="1" type="ORF">LAESUDRAFT_762389</name>
</gene>
<dbReference type="Proteomes" id="UP000076871">
    <property type="component" value="Unassembled WGS sequence"/>
</dbReference>
<evidence type="ECO:0000313" key="1">
    <source>
        <dbReference type="EMBL" id="KZT02968.1"/>
    </source>
</evidence>
<name>A0A165CKB5_9APHY</name>
<dbReference type="AlphaFoldDB" id="A0A165CKB5"/>